<dbReference type="RefSeq" id="WP_237870972.1">
    <property type="nucleotide sequence ID" value="NZ_JAKLTR010000005.1"/>
</dbReference>
<sequence>MKHFLFIFSFLLLSTISLLAQDDGDDVDDNATIRDKMSEYIQQKLNLTNDEAKKFKPVFIEYFKEWKKTARDNRGDNLVLRQKIADLQVKYRDRFREIIGDPRSNQVFTHQRGFVLKLRELRQERLRGGGKNNP</sequence>
<reference evidence="2" key="1">
    <citation type="submission" date="2022-01" db="EMBL/GenBank/DDBJ databases">
        <authorList>
            <person name="Jo J.-H."/>
            <person name="Im W.-T."/>
        </authorList>
    </citation>
    <scope>NUCLEOTIDE SEQUENCE</scope>
    <source>
        <strain evidence="2">NA20</strain>
    </source>
</reference>
<dbReference type="EMBL" id="JAKLTR010000005">
    <property type="protein sequence ID" value="MCG2614500.1"/>
    <property type="molecule type" value="Genomic_DNA"/>
</dbReference>
<evidence type="ECO:0000256" key="1">
    <source>
        <dbReference type="SAM" id="SignalP"/>
    </source>
</evidence>
<proteinExistence type="predicted"/>
<protein>
    <recommendedName>
        <fullName evidence="4">DUF3106 domain-containing protein</fullName>
    </recommendedName>
</protein>
<accession>A0ABS9KQB9</accession>
<evidence type="ECO:0008006" key="4">
    <source>
        <dbReference type="Google" id="ProtNLM"/>
    </source>
</evidence>
<feature type="chain" id="PRO_5047058824" description="DUF3106 domain-containing protein" evidence="1">
    <location>
        <begin position="21"/>
        <end position="134"/>
    </location>
</feature>
<feature type="signal peptide" evidence="1">
    <location>
        <begin position="1"/>
        <end position="20"/>
    </location>
</feature>
<keyword evidence="1" id="KW-0732">Signal</keyword>
<evidence type="ECO:0000313" key="3">
    <source>
        <dbReference type="Proteomes" id="UP001165367"/>
    </source>
</evidence>
<organism evidence="2 3">
    <name type="scientific">Terrimonas ginsenosidimutans</name>
    <dbReference type="NCBI Taxonomy" id="2908004"/>
    <lineage>
        <taxon>Bacteria</taxon>
        <taxon>Pseudomonadati</taxon>
        <taxon>Bacteroidota</taxon>
        <taxon>Chitinophagia</taxon>
        <taxon>Chitinophagales</taxon>
        <taxon>Chitinophagaceae</taxon>
        <taxon>Terrimonas</taxon>
    </lineage>
</organism>
<name>A0ABS9KQB9_9BACT</name>
<evidence type="ECO:0000313" key="2">
    <source>
        <dbReference type="EMBL" id="MCG2614500.1"/>
    </source>
</evidence>
<comment type="caution">
    <text evidence="2">The sequence shown here is derived from an EMBL/GenBank/DDBJ whole genome shotgun (WGS) entry which is preliminary data.</text>
</comment>
<dbReference type="Proteomes" id="UP001165367">
    <property type="component" value="Unassembled WGS sequence"/>
</dbReference>
<gene>
    <name evidence="2" type="ORF">LZZ85_09420</name>
</gene>
<keyword evidence="3" id="KW-1185">Reference proteome</keyword>